<evidence type="ECO:0000313" key="2">
    <source>
        <dbReference type="EMBL" id="GAA4623748.1"/>
    </source>
</evidence>
<protein>
    <submittedName>
        <fullName evidence="2">Uncharacterized protein</fullName>
    </submittedName>
</protein>
<organism evidence="2 3">
    <name type="scientific">Actinoallomurus vinaceus</name>
    <dbReference type="NCBI Taxonomy" id="1080074"/>
    <lineage>
        <taxon>Bacteria</taxon>
        <taxon>Bacillati</taxon>
        <taxon>Actinomycetota</taxon>
        <taxon>Actinomycetes</taxon>
        <taxon>Streptosporangiales</taxon>
        <taxon>Thermomonosporaceae</taxon>
        <taxon>Actinoallomurus</taxon>
    </lineage>
</organism>
<reference evidence="3" key="1">
    <citation type="journal article" date="2019" name="Int. J. Syst. Evol. Microbiol.">
        <title>The Global Catalogue of Microorganisms (GCM) 10K type strain sequencing project: providing services to taxonomists for standard genome sequencing and annotation.</title>
        <authorList>
            <consortium name="The Broad Institute Genomics Platform"/>
            <consortium name="The Broad Institute Genome Sequencing Center for Infectious Disease"/>
            <person name="Wu L."/>
            <person name="Ma J."/>
        </authorList>
    </citation>
    <scope>NUCLEOTIDE SEQUENCE [LARGE SCALE GENOMIC DNA]</scope>
    <source>
        <strain evidence="3">JCM 17939</strain>
    </source>
</reference>
<evidence type="ECO:0000256" key="1">
    <source>
        <dbReference type="SAM" id="MobiDB-lite"/>
    </source>
</evidence>
<feature type="compositionally biased region" description="Pro residues" evidence="1">
    <location>
        <begin position="26"/>
        <end position="36"/>
    </location>
</feature>
<comment type="caution">
    <text evidence="2">The sequence shown here is derived from an EMBL/GenBank/DDBJ whole genome shotgun (WGS) entry which is preliminary data.</text>
</comment>
<evidence type="ECO:0000313" key="3">
    <source>
        <dbReference type="Proteomes" id="UP001501442"/>
    </source>
</evidence>
<sequence length="102" mass="11053">MPYLRDHISVGVSGADQIFRAVTVAPEPPGFRPPVTPSSRGPAARHGVRFTEAGPTWALTGRFSARTVESGVSPSLSEVIRRDAWSGPVFRRVPEAERESAR</sequence>
<dbReference type="EMBL" id="BAABHK010000002">
    <property type="protein sequence ID" value="GAA4623748.1"/>
    <property type="molecule type" value="Genomic_DNA"/>
</dbReference>
<gene>
    <name evidence="2" type="ORF">GCM10023196_021170</name>
</gene>
<proteinExistence type="predicted"/>
<dbReference type="Proteomes" id="UP001501442">
    <property type="component" value="Unassembled WGS sequence"/>
</dbReference>
<accession>A0ABP8U8G3</accession>
<feature type="region of interest" description="Disordered" evidence="1">
    <location>
        <begin position="25"/>
        <end position="46"/>
    </location>
</feature>
<keyword evidence="3" id="KW-1185">Reference proteome</keyword>
<name>A0ABP8U8G3_9ACTN</name>